<protein>
    <submittedName>
        <fullName evidence="1">Uncharacterized protein</fullName>
    </submittedName>
</protein>
<gene>
    <name evidence="1" type="ORF">NQ491_04120</name>
</gene>
<evidence type="ECO:0000313" key="1">
    <source>
        <dbReference type="EMBL" id="UWN57970.1"/>
    </source>
</evidence>
<dbReference type="RefSeq" id="WP_019246321.1">
    <property type="nucleotide sequence ID" value="NZ_CAPH01000015.1"/>
</dbReference>
<accession>A0ABY5V171</accession>
<dbReference type="GeneID" id="82890892"/>
<name>A0ABY5V171_9BACT</name>
<keyword evidence="2" id="KW-1185">Reference proteome</keyword>
<dbReference type="EMBL" id="CP102294">
    <property type="protein sequence ID" value="UWN57970.1"/>
    <property type="molecule type" value="Genomic_DNA"/>
</dbReference>
<proteinExistence type="predicted"/>
<dbReference type="Proteomes" id="UP001059295">
    <property type="component" value="Chromosome"/>
</dbReference>
<reference evidence="1" key="1">
    <citation type="journal article" date="2022" name="Cell">
        <title>Design, construction, and in vivo augmentation of a complex gut microbiome.</title>
        <authorList>
            <person name="Cheng A.G."/>
            <person name="Ho P.Y."/>
            <person name="Aranda-Diaz A."/>
            <person name="Jain S."/>
            <person name="Yu F.B."/>
            <person name="Meng X."/>
            <person name="Wang M."/>
            <person name="Iakiviak M."/>
            <person name="Nagashima K."/>
            <person name="Zhao A."/>
            <person name="Murugkar P."/>
            <person name="Patil A."/>
            <person name="Atabakhsh K."/>
            <person name="Weakley A."/>
            <person name="Yan J."/>
            <person name="Brumbaugh A.R."/>
            <person name="Higginbottom S."/>
            <person name="Dimas A."/>
            <person name="Shiver A.L."/>
            <person name="Deutschbauer A."/>
            <person name="Neff N."/>
            <person name="Sonnenburg J.L."/>
            <person name="Huang K.C."/>
            <person name="Fischbach M.A."/>
        </authorList>
    </citation>
    <scope>NUCLEOTIDE SEQUENCE</scope>
    <source>
        <strain evidence="1">AP11</strain>
    </source>
</reference>
<organism evidence="1 2">
    <name type="scientific">Alistipes ihumii AP11</name>
    <dbReference type="NCBI Taxonomy" id="1211813"/>
    <lineage>
        <taxon>Bacteria</taxon>
        <taxon>Pseudomonadati</taxon>
        <taxon>Bacteroidota</taxon>
        <taxon>Bacteroidia</taxon>
        <taxon>Bacteroidales</taxon>
        <taxon>Rikenellaceae</taxon>
        <taxon>Alistipes</taxon>
    </lineage>
</organism>
<evidence type="ECO:0000313" key="2">
    <source>
        <dbReference type="Proteomes" id="UP001059295"/>
    </source>
</evidence>
<sequence>MDNVEIKKSNLEAAYKQADDNTKKLLATLFGDAVTTKDDRPVTERIKTFEDAMAALDSNHPFVCDSRAFCAQSDNISPDMLAYLKLRIICAALNEGWEPQFTEDEWRYYPWFYLYTQAELDDMGNGEKQERRMIDTADYVTEYAGFGYAYSNDAPSFTYAAFGSRLCLRSSDLAIYCGKQFIKLWADFNLTRK</sequence>